<keyword evidence="1" id="KW-0808">Transferase</keyword>
<dbReference type="eggNOG" id="COG0456">
    <property type="taxonomic scope" value="Bacteria"/>
</dbReference>
<gene>
    <name evidence="4" type="ordered locus">aq_1482</name>
</gene>
<dbReference type="EnsemblBacteria" id="AAC07426">
    <property type="protein sequence ID" value="AAC07426"/>
    <property type="gene ID" value="aq_1482"/>
</dbReference>
<dbReference type="InterPro" id="IPR000182">
    <property type="entry name" value="GNAT_dom"/>
</dbReference>
<dbReference type="FunFam" id="3.40.630.30:FF:000282">
    <property type="entry name" value="GCN5-related N-acetyltransferase"/>
    <property type="match status" value="1"/>
</dbReference>
<dbReference type="DNASU" id="1192989"/>
<dbReference type="PIR" id="H70428">
    <property type="entry name" value="H70428"/>
</dbReference>
<dbReference type="HOGENOM" id="CLU_013985_36_0_0"/>
<dbReference type="Pfam" id="PF00583">
    <property type="entry name" value="Acetyltransf_1"/>
    <property type="match status" value="1"/>
</dbReference>
<reference evidence="4 5" key="1">
    <citation type="journal article" date="1998" name="Nature">
        <title>The complete genome of the hyperthermophilic bacterium Aquifex aeolicus.</title>
        <authorList>
            <person name="Deckert G."/>
            <person name="Warren P.V."/>
            <person name="Gaasterland T."/>
            <person name="Young W.G."/>
            <person name="Lenox A.L."/>
            <person name="Graham D.E."/>
            <person name="Overbeek R."/>
            <person name="Snead M.A."/>
            <person name="Keller M."/>
            <person name="Aujay M."/>
            <person name="Huber R."/>
            <person name="Feldman R.A."/>
            <person name="Short J.M."/>
            <person name="Olson G.J."/>
            <person name="Swanson R.V."/>
        </authorList>
    </citation>
    <scope>NUCLEOTIDE SEQUENCE [LARGE SCALE GENOMIC DNA]</scope>
    <source>
        <strain evidence="4 5">VF5</strain>
    </source>
</reference>
<dbReference type="CDD" id="cd04301">
    <property type="entry name" value="NAT_SF"/>
    <property type="match status" value="1"/>
</dbReference>
<dbReference type="RefSeq" id="WP_010880961.1">
    <property type="nucleotide sequence ID" value="NC_000918.1"/>
</dbReference>
<organism evidence="4 5">
    <name type="scientific">Aquifex aeolicus (strain VF5)</name>
    <dbReference type="NCBI Taxonomy" id="224324"/>
    <lineage>
        <taxon>Bacteria</taxon>
        <taxon>Pseudomonadati</taxon>
        <taxon>Aquificota</taxon>
        <taxon>Aquificia</taxon>
        <taxon>Aquificales</taxon>
        <taxon>Aquificaceae</taxon>
        <taxon>Aquifex</taxon>
    </lineage>
</organism>
<keyword evidence="5" id="KW-1185">Reference proteome</keyword>
<accession>O67458</accession>
<protein>
    <recommendedName>
        <fullName evidence="3">N-acetyltransferase domain-containing protein</fullName>
    </recommendedName>
</protein>
<dbReference type="GO" id="GO:0016747">
    <property type="term" value="F:acyltransferase activity, transferring groups other than amino-acyl groups"/>
    <property type="evidence" value="ECO:0007669"/>
    <property type="project" value="InterPro"/>
</dbReference>
<feature type="domain" description="N-acetyltransferase" evidence="3">
    <location>
        <begin position="9"/>
        <end position="161"/>
    </location>
</feature>
<dbReference type="InterPro" id="IPR016181">
    <property type="entry name" value="Acyl_CoA_acyltransferase"/>
</dbReference>
<dbReference type="Gene3D" id="3.40.630.30">
    <property type="match status" value="1"/>
</dbReference>
<dbReference type="InterPro" id="IPR050276">
    <property type="entry name" value="MshD_Acetyltransferase"/>
</dbReference>
<dbReference type="PROSITE" id="PS51186">
    <property type="entry name" value="GNAT"/>
    <property type="match status" value="1"/>
</dbReference>
<dbReference type="PATRIC" id="fig|224324.8.peg.1156"/>
<keyword evidence="2" id="KW-0012">Acyltransferase</keyword>
<dbReference type="KEGG" id="aae:aq_1482"/>
<dbReference type="AlphaFoldDB" id="O67458"/>
<dbReference type="EMBL" id="AE000657">
    <property type="protein sequence ID" value="AAC07426.1"/>
    <property type="molecule type" value="Genomic_DNA"/>
</dbReference>
<evidence type="ECO:0000259" key="3">
    <source>
        <dbReference type="PROSITE" id="PS51186"/>
    </source>
</evidence>
<dbReference type="OrthoDB" id="5292888at2"/>
<dbReference type="SUPFAM" id="SSF55729">
    <property type="entry name" value="Acyl-CoA N-acyltransferases (Nat)"/>
    <property type="match status" value="1"/>
</dbReference>
<evidence type="ECO:0000256" key="1">
    <source>
        <dbReference type="ARBA" id="ARBA00022679"/>
    </source>
</evidence>
<dbReference type="STRING" id="224324.aq_1482"/>
<dbReference type="Proteomes" id="UP000000798">
    <property type="component" value="Chromosome"/>
</dbReference>
<dbReference type="PANTHER" id="PTHR43617">
    <property type="entry name" value="L-AMINO ACID N-ACETYLTRANSFERASE"/>
    <property type="match status" value="1"/>
</dbReference>
<dbReference type="InParanoid" id="O67458"/>
<evidence type="ECO:0000313" key="4">
    <source>
        <dbReference type="EMBL" id="AAC07426.1"/>
    </source>
</evidence>
<name>O67458_AQUAE</name>
<evidence type="ECO:0000313" key="5">
    <source>
        <dbReference type="Proteomes" id="UP000000798"/>
    </source>
</evidence>
<proteinExistence type="predicted"/>
<evidence type="ECO:0000256" key="2">
    <source>
        <dbReference type="ARBA" id="ARBA00023315"/>
    </source>
</evidence>
<dbReference type="PANTHER" id="PTHR43617:SF38">
    <property type="entry name" value="N-ACETYLTRANSFERASE DOMAIN-CONTAINING PROTEIN"/>
    <property type="match status" value="1"/>
</dbReference>
<sequence>MSKKTQINLKIERAKEEDLPKLVDLYLRAYKGLEEYAYTHPKDVKSYLKWLWNRDKEGIFLAKVDGKIVGFGAGDANWFSRREGKRVGAIHEIVVDPEYQGHGVGTALMNTILEYFKKKGLDTAELWVGDENYKAINFYKKFGFQESGRYNYWIRMIKKLQ</sequence>